<keyword evidence="1" id="KW-0812">Transmembrane</keyword>
<gene>
    <name evidence="3" type="ORF">SAMN05421544_104145</name>
</gene>
<dbReference type="PANTHER" id="PTHR30489">
    <property type="entry name" value="LIPOPROTEIN-RELEASING SYSTEM TRANSMEMBRANE PROTEIN LOLE"/>
    <property type="match status" value="1"/>
</dbReference>
<dbReference type="Pfam" id="PF12704">
    <property type="entry name" value="MacB_PCD"/>
    <property type="match status" value="1"/>
</dbReference>
<evidence type="ECO:0000313" key="3">
    <source>
        <dbReference type="EMBL" id="SDE19778.1"/>
    </source>
</evidence>
<dbReference type="InterPro" id="IPR025857">
    <property type="entry name" value="MacB_PCD"/>
</dbReference>
<dbReference type="EMBL" id="FNAS01000004">
    <property type="protein sequence ID" value="SDE19778.1"/>
    <property type="molecule type" value="Genomic_DNA"/>
</dbReference>
<feature type="transmembrane region" description="Helical" evidence="1">
    <location>
        <begin position="21"/>
        <end position="44"/>
    </location>
</feature>
<feature type="transmembrane region" description="Helical" evidence="1">
    <location>
        <begin position="369"/>
        <end position="388"/>
    </location>
</feature>
<dbReference type="AlphaFoldDB" id="A0A1G7AY25"/>
<organism evidence="3 4">
    <name type="scientific">Riemerella columbipharyngis</name>
    <dbReference type="NCBI Taxonomy" id="1071918"/>
    <lineage>
        <taxon>Bacteria</taxon>
        <taxon>Pseudomonadati</taxon>
        <taxon>Bacteroidota</taxon>
        <taxon>Flavobacteriia</taxon>
        <taxon>Flavobacteriales</taxon>
        <taxon>Weeksellaceae</taxon>
        <taxon>Riemerella</taxon>
    </lineage>
</organism>
<evidence type="ECO:0000259" key="2">
    <source>
        <dbReference type="Pfam" id="PF12704"/>
    </source>
</evidence>
<keyword evidence="1" id="KW-0472">Membrane</keyword>
<dbReference type="GO" id="GO:0098797">
    <property type="term" value="C:plasma membrane protein complex"/>
    <property type="evidence" value="ECO:0007669"/>
    <property type="project" value="TreeGrafter"/>
</dbReference>
<keyword evidence="4" id="KW-1185">Reference proteome</keyword>
<feature type="transmembrane region" description="Helical" evidence="1">
    <location>
        <begin position="320"/>
        <end position="349"/>
    </location>
</feature>
<dbReference type="Proteomes" id="UP000198517">
    <property type="component" value="Unassembled WGS sequence"/>
</dbReference>
<name>A0A1G7AY25_9FLAO</name>
<dbReference type="InterPro" id="IPR051447">
    <property type="entry name" value="Lipoprotein-release_system"/>
</dbReference>
<evidence type="ECO:0000256" key="1">
    <source>
        <dbReference type="SAM" id="Phobius"/>
    </source>
</evidence>
<dbReference type="PANTHER" id="PTHR30489:SF0">
    <property type="entry name" value="LIPOPROTEIN-RELEASING SYSTEM TRANSMEMBRANE PROTEIN LOLE"/>
    <property type="match status" value="1"/>
</dbReference>
<feature type="transmembrane region" description="Helical" evidence="1">
    <location>
        <begin position="272"/>
        <end position="299"/>
    </location>
</feature>
<feature type="domain" description="MacB-like periplasmic core" evidence="2">
    <location>
        <begin position="23"/>
        <end position="245"/>
    </location>
</feature>
<keyword evidence="3" id="KW-0449">Lipoprotein</keyword>
<protein>
    <submittedName>
        <fullName evidence="3">Lipoprotein-releasing system permease protein</fullName>
    </submittedName>
</protein>
<reference evidence="3 4" key="1">
    <citation type="submission" date="2016-10" db="EMBL/GenBank/DDBJ databases">
        <authorList>
            <person name="de Groot N.N."/>
        </authorList>
    </citation>
    <scope>NUCLEOTIDE SEQUENCE [LARGE SCALE GENOMIC DNA]</scope>
    <source>
        <strain evidence="3 4">DSM 24015</strain>
    </source>
</reference>
<sequence>MAFHIALRYLISKKGSQAVSFITGLSVVATAVAVAAMFIIISVFSGLEKINRELIANLHADITITSHYGKQIPKMNFVLSTLKKNKNINAFSRVIEEKVYIDYHNNGEIAYLRGVDSLYTDVNPINNTIFYGRYPSFRYVNEAIIENGIDHRLNIPVDTDEDYALLYMPKAGEGIISKESDIFNKKEIYVTGVFLGNSEHLSNHIFAPIELSEELLDLPKGSAYELVLKLKPGTEALAVKAELEKILGNDYKLKTKEEQNAAFWKMINTEKLMIYIIFVLVIFITSFNLAGAIIILQLDKKDQARTLVALGVSLQELRRIYLYTGYLIVFSGILGGLFLGTIVCYIQQYTGFIKAGMGMPFPVEILLKNYLIVLALSSFFGVVISYVFSKINKNYISRIEN</sequence>
<proteinExistence type="predicted"/>
<dbReference type="OrthoDB" id="1522724at2"/>
<dbReference type="STRING" id="1071918.SAMN05421544_104145"/>
<accession>A0A1G7AY25</accession>
<evidence type="ECO:0000313" key="4">
    <source>
        <dbReference type="Proteomes" id="UP000198517"/>
    </source>
</evidence>
<keyword evidence="1" id="KW-1133">Transmembrane helix</keyword>
<dbReference type="GO" id="GO:0044874">
    <property type="term" value="P:lipoprotein localization to outer membrane"/>
    <property type="evidence" value="ECO:0007669"/>
    <property type="project" value="TreeGrafter"/>
</dbReference>